<proteinExistence type="predicted"/>
<dbReference type="EMBL" id="BCSY01000042">
    <property type="protein sequence ID" value="GAS95684.1"/>
    <property type="molecule type" value="Genomic_DNA"/>
</dbReference>
<name>A0A100WBZ1_MYCCR</name>
<organism evidence="1 2">
    <name type="scientific">Mycolicibacterium canariasense</name>
    <name type="common">Mycobacterium canariasense</name>
    <dbReference type="NCBI Taxonomy" id="228230"/>
    <lineage>
        <taxon>Bacteria</taxon>
        <taxon>Bacillati</taxon>
        <taxon>Actinomycetota</taxon>
        <taxon>Actinomycetes</taxon>
        <taxon>Mycobacteriales</taxon>
        <taxon>Mycobacteriaceae</taxon>
        <taxon>Mycolicibacterium</taxon>
    </lineage>
</organism>
<sequence>MRGRLTGPLPRWWRTDNQLIGFQHHTTESAAQLWHFLAEQTAKHRSTVRVWHTRRLMIVWDTEHRDDERERN</sequence>
<dbReference type="AlphaFoldDB" id="A0A100WBZ1"/>
<protein>
    <submittedName>
        <fullName evidence="1">Uncharacterized protein</fullName>
    </submittedName>
</protein>
<accession>A0A100WBZ1</accession>
<reference evidence="2" key="2">
    <citation type="submission" date="2016-02" db="EMBL/GenBank/DDBJ databases">
        <title>Draft genome sequence of five rapidly growing Mycobacterium species.</title>
        <authorList>
            <person name="Katahira K."/>
            <person name="Gotou Y."/>
            <person name="Iida K."/>
            <person name="Ogura Y."/>
            <person name="Hayashi T."/>
        </authorList>
    </citation>
    <scope>NUCLEOTIDE SEQUENCE [LARGE SCALE GENOMIC DNA]</scope>
    <source>
        <strain evidence="2">JCM15298</strain>
    </source>
</reference>
<evidence type="ECO:0000313" key="2">
    <source>
        <dbReference type="Proteomes" id="UP000069443"/>
    </source>
</evidence>
<evidence type="ECO:0000313" key="1">
    <source>
        <dbReference type="EMBL" id="GAS95684.1"/>
    </source>
</evidence>
<gene>
    <name evidence="1" type="ORF">RMCC_2650</name>
</gene>
<dbReference type="STRING" id="228230.RMCC_2650"/>
<dbReference type="RefSeq" id="WP_062656834.1">
    <property type="nucleotide sequence ID" value="NZ_BCSY01000042.1"/>
</dbReference>
<dbReference type="Proteomes" id="UP000069443">
    <property type="component" value="Unassembled WGS sequence"/>
</dbReference>
<reference evidence="2" key="1">
    <citation type="journal article" date="2016" name="Genome Announc.">
        <title>Draft Genome Sequences of Five Rapidly Growing Mycobacterium Species, M. thermoresistibile, M. fortuitum subsp. acetamidolyticum, M. canariasense, M. brisbanense, and M. novocastrense.</title>
        <authorList>
            <person name="Katahira K."/>
            <person name="Ogura Y."/>
            <person name="Gotoh Y."/>
            <person name="Hayashi T."/>
        </authorList>
    </citation>
    <scope>NUCLEOTIDE SEQUENCE [LARGE SCALE GENOMIC DNA]</scope>
    <source>
        <strain evidence="2">JCM15298</strain>
    </source>
</reference>
<comment type="caution">
    <text evidence="1">The sequence shown here is derived from an EMBL/GenBank/DDBJ whole genome shotgun (WGS) entry which is preliminary data.</text>
</comment>
<keyword evidence="2" id="KW-1185">Reference proteome</keyword>